<dbReference type="AlphaFoldDB" id="A0A368VB69"/>
<feature type="domain" description="Tyr recombinase" evidence="6">
    <location>
        <begin position="182"/>
        <end position="427"/>
    </location>
</feature>
<dbReference type="PROSITE" id="PS51898">
    <property type="entry name" value="TYR_RECOMBINASE"/>
    <property type="match status" value="1"/>
</dbReference>
<dbReference type="Proteomes" id="UP000253495">
    <property type="component" value="Unassembled WGS sequence"/>
</dbReference>
<keyword evidence="3" id="KW-0233">DNA recombination</keyword>
<evidence type="ECO:0000256" key="2">
    <source>
        <dbReference type="ARBA" id="ARBA00023125"/>
    </source>
</evidence>
<keyword evidence="2 4" id="KW-0238">DNA-binding</keyword>
<dbReference type="Pfam" id="PF14659">
    <property type="entry name" value="Phage_int_SAM_3"/>
    <property type="match status" value="1"/>
</dbReference>
<dbReference type="GO" id="GO:0015074">
    <property type="term" value="P:DNA integration"/>
    <property type="evidence" value="ECO:0007669"/>
    <property type="project" value="UniProtKB-KW"/>
</dbReference>
<evidence type="ECO:0000256" key="5">
    <source>
        <dbReference type="SAM" id="MobiDB-lite"/>
    </source>
</evidence>
<dbReference type="InterPro" id="IPR011010">
    <property type="entry name" value="DNA_brk_join_enz"/>
</dbReference>
<keyword evidence="1" id="KW-0229">DNA integration</keyword>
<proteinExistence type="predicted"/>
<dbReference type="InterPro" id="IPR044068">
    <property type="entry name" value="CB"/>
</dbReference>
<comment type="caution">
    <text evidence="8">The sequence shown here is derived from an EMBL/GenBank/DDBJ whole genome shotgun (WGS) entry which is preliminary data.</text>
</comment>
<sequence>MPRKRRKEGTRAPNRTSSVYFSDKDGYWHGRVTMGVRDDGTPDRRHVKRKDEAECRRKVRELENERDAGKVRKPGRAWTVEKWLTYWVENIASPTVRQTTMVGYRTSVYKHLVPGIGKHRIDQLQPEHLERLYVRMQKDGLKPGTAHLVHRTVRAALNEAVRRRHILENPAKVAKPPRVEEEEIEPFTVDEARRVLSAAADMRNGARFVIALTLGLRRGEALGLKWSDITVTWKHGCPKSDPCRRAHPAEDCGQRQGSGTLTIRRSLQTHTWQHGCSEDKPCEHRYGAHCPHRHGGGIVVSEVKSRAGRRTIGLPQPVIESLEEHRARQEFERKRAREAWEEGGWVFTNRWGSPVHTTVDYDAWKALLRAADVRNARLHDARHTAATMLLVLKVPLRAVMEIMGWSEASMAQRYMHVPHELVTAVADQVGGLMWPESGTDDDEDDDGEAGSLVPA</sequence>
<dbReference type="EMBL" id="QPJC01000027">
    <property type="protein sequence ID" value="RCW37485.1"/>
    <property type="molecule type" value="Genomic_DNA"/>
</dbReference>
<evidence type="ECO:0000256" key="1">
    <source>
        <dbReference type="ARBA" id="ARBA00022908"/>
    </source>
</evidence>
<evidence type="ECO:0000259" key="6">
    <source>
        <dbReference type="PROSITE" id="PS51898"/>
    </source>
</evidence>
<dbReference type="InterPro" id="IPR002104">
    <property type="entry name" value="Integrase_catalytic"/>
</dbReference>
<gene>
    <name evidence="8" type="ORF">DFQ14_1272</name>
</gene>
<dbReference type="SUPFAM" id="SSF56349">
    <property type="entry name" value="DNA breaking-rejoining enzymes"/>
    <property type="match status" value="1"/>
</dbReference>
<dbReference type="Pfam" id="PF00589">
    <property type="entry name" value="Phage_integrase"/>
    <property type="match status" value="1"/>
</dbReference>
<dbReference type="CDD" id="cd01189">
    <property type="entry name" value="INT_ICEBs1_C_like"/>
    <property type="match status" value="1"/>
</dbReference>
<dbReference type="GO" id="GO:0003677">
    <property type="term" value="F:DNA binding"/>
    <property type="evidence" value="ECO:0007669"/>
    <property type="project" value="UniProtKB-UniRule"/>
</dbReference>
<dbReference type="PROSITE" id="PS51900">
    <property type="entry name" value="CB"/>
    <property type="match status" value="1"/>
</dbReference>
<dbReference type="PANTHER" id="PTHR30349">
    <property type="entry name" value="PHAGE INTEGRASE-RELATED"/>
    <property type="match status" value="1"/>
</dbReference>
<dbReference type="OrthoDB" id="3175606at2"/>
<dbReference type="Gene3D" id="1.10.150.130">
    <property type="match status" value="1"/>
</dbReference>
<dbReference type="InterPro" id="IPR050090">
    <property type="entry name" value="Tyrosine_recombinase_XerCD"/>
</dbReference>
<evidence type="ECO:0000259" key="7">
    <source>
        <dbReference type="PROSITE" id="PS51900"/>
    </source>
</evidence>
<keyword evidence="9" id="KW-1185">Reference proteome</keyword>
<accession>A0A368VB69</accession>
<dbReference type="PANTHER" id="PTHR30349:SF91">
    <property type="entry name" value="INTA PROTEIN"/>
    <property type="match status" value="1"/>
</dbReference>
<dbReference type="InterPro" id="IPR010998">
    <property type="entry name" value="Integrase_recombinase_N"/>
</dbReference>
<dbReference type="InterPro" id="IPR013762">
    <property type="entry name" value="Integrase-like_cat_sf"/>
</dbReference>
<evidence type="ECO:0000313" key="8">
    <source>
        <dbReference type="EMBL" id="RCW37485.1"/>
    </source>
</evidence>
<organism evidence="8 9">
    <name type="scientific">Halopolyspora algeriensis</name>
    <dbReference type="NCBI Taxonomy" id="1500506"/>
    <lineage>
        <taxon>Bacteria</taxon>
        <taxon>Bacillati</taxon>
        <taxon>Actinomycetota</taxon>
        <taxon>Actinomycetes</taxon>
        <taxon>Actinomycetes incertae sedis</taxon>
        <taxon>Halopolyspora</taxon>
    </lineage>
</organism>
<protein>
    <submittedName>
        <fullName evidence="8">Integrase-like protein</fullName>
    </submittedName>
</protein>
<feature type="region of interest" description="Disordered" evidence="5">
    <location>
        <begin position="432"/>
        <end position="455"/>
    </location>
</feature>
<evidence type="ECO:0000313" key="9">
    <source>
        <dbReference type="Proteomes" id="UP000253495"/>
    </source>
</evidence>
<feature type="compositionally biased region" description="Acidic residues" evidence="5">
    <location>
        <begin position="438"/>
        <end position="448"/>
    </location>
</feature>
<feature type="domain" description="Core-binding (CB)" evidence="7">
    <location>
        <begin position="78"/>
        <end position="161"/>
    </location>
</feature>
<dbReference type="GO" id="GO:0006310">
    <property type="term" value="P:DNA recombination"/>
    <property type="evidence" value="ECO:0007669"/>
    <property type="project" value="UniProtKB-KW"/>
</dbReference>
<dbReference type="RefSeq" id="WP_114455154.1">
    <property type="nucleotide sequence ID" value="NZ_QPJC01000027.1"/>
</dbReference>
<evidence type="ECO:0000256" key="4">
    <source>
        <dbReference type="PROSITE-ProRule" id="PRU01248"/>
    </source>
</evidence>
<name>A0A368VB69_9ACTN</name>
<dbReference type="Gene3D" id="1.10.443.10">
    <property type="entry name" value="Intergrase catalytic core"/>
    <property type="match status" value="1"/>
</dbReference>
<reference evidence="8 9" key="1">
    <citation type="submission" date="2018-07" db="EMBL/GenBank/DDBJ databases">
        <title>Genomic Encyclopedia of Type Strains, Phase III (KMG-III): the genomes of soil and plant-associated and newly described type strains.</title>
        <authorList>
            <person name="Whitman W."/>
        </authorList>
    </citation>
    <scope>NUCLEOTIDE SEQUENCE [LARGE SCALE GENOMIC DNA]</scope>
    <source>
        <strain evidence="8 9">CECT 8575</strain>
    </source>
</reference>
<dbReference type="InterPro" id="IPR004107">
    <property type="entry name" value="Integrase_SAM-like_N"/>
</dbReference>
<evidence type="ECO:0000256" key="3">
    <source>
        <dbReference type="ARBA" id="ARBA00023172"/>
    </source>
</evidence>